<sequence length="223" mass="24520">MGRTKATNLVSEAPLKQLAESALVPLIHIPENKDEFSRWAPPAPLNESSNNNVLVTASFGRRIPSSCLGLFHRGRKLNVHPSLLPKYRGAAPIQHALLDGADTTGVSVIEMEDGKGFDFGDIWAQEAMNVPAGSTYTSLEPQLAKLGGKLLIDVLRKAKVDLSFTARPQDHSQATKARLIKAEQSEINWAAWNAERVQRTDRAIGHQVRRKPILIGKGLAFRY</sequence>
<dbReference type="PANTHER" id="PTHR11138:SF5">
    <property type="entry name" value="METHIONYL-TRNA FORMYLTRANSFERASE, MITOCHONDRIAL"/>
    <property type="match status" value="1"/>
</dbReference>
<name>A0A8H3DE77_9AGAM</name>
<dbReference type="SUPFAM" id="SSF53328">
    <property type="entry name" value="Formyltransferase"/>
    <property type="match status" value="1"/>
</dbReference>
<dbReference type="GO" id="GO:0005739">
    <property type="term" value="C:mitochondrion"/>
    <property type="evidence" value="ECO:0007669"/>
    <property type="project" value="TreeGrafter"/>
</dbReference>
<dbReference type="GO" id="GO:0004479">
    <property type="term" value="F:methionyl-tRNA formyltransferase activity"/>
    <property type="evidence" value="ECO:0007669"/>
    <property type="project" value="TreeGrafter"/>
</dbReference>
<dbReference type="Gene3D" id="3.40.50.12230">
    <property type="match status" value="1"/>
</dbReference>
<gene>
    <name evidence="2" type="ORF">RDB_LOCUS150052</name>
</gene>
<evidence type="ECO:0000313" key="3">
    <source>
        <dbReference type="Proteomes" id="UP000663853"/>
    </source>
</evidence>
<dbReference type="AlphaFoldDB" id="A0A8H3DE77"/>
<feature type="domain" description="Formyl transferase N-terminal" evidence="1">
    <location>
        <begin position="49"/>
        <end position="155"/>
    </location>
</feature>
<evidence type="ECO:0000313" key="2">
    <source>
        <dbReference type="EMBL" id="CAE6521868.1"/>
    </source>
</evidence>
<dbReference type="InterPro" id="IPR036477">
    <property type="entry name" value="Formyl_transf_N_sf"/>
</dbReference>
<reference evidence="2" key="1">
    <citation type="submission" date="2021-01" db="EMBL/GenBank/DDBJ databases">
        <authorList>
            <person name="Kaushik A."/>
        </authorList>
    </citation>
    <scope>NUCLEOTIDE SEQUENCE</scope>
    <source>
        <strain evidence="2">AG6-10EEA</strain>
    </source>
</reference>
<protein>
    <recommendedName>
        <fullName evidence="1">Formyl transferase N-terminal domain-containing protein</fullName>
    </recommendedName>
</protein>
<dbReference type="EMBL" id="CAJMXA010003887">
    <property type="protein sequence ID" value="CAE6521868.1"/>
    <property type="molecule type" value="Genomic_DNA"/>
</dbReference>
<dbReference type="InterPro" id="IPR002376">
    <property type="entry name" value="Formyl_transf_N"/>
</dbReference>
<organism evidence="2 3">
    <name type="scientific">Rhizoctonia solani</name>
    <dbReference type="NCBI Taxonomy" id="456999"/>
    <lineage>
        <taxon>Eukaryota</taxon>
        <taxon>Fungi</taxon>
        <taxon>Dikarya</taxon>
        <taxon>Basidiomycota</taxon>
        <taxon>Agaricomycotina</taxon>
        <taxon>Agaricomycetes</taxon>
        <taxon>Cantharellales</taxon>
        <taxon>Ceratobasidiaceae</taxon>
        <taxon>Rhizoctonia</taxon>
    </lineage>
</organism>
<dbReference type="PANTHER" id="PTHR11138">
    <property type="entry name" value="METHIONYL-TRNA FORMYLTRANSFERASE"/>
    <property type="match status" value="1"/>
</dbReference>
<accession>A0A8H3DE77</accession>
<dbReference type="Proteomes" id="UP000663853">
    <property type="component" value="Unassembled WGS sequence"/>
</dbReference>
<proteinExistence type="predicted"/>
<evidence type="ECO:0000259" key="1">
    <source>
        <dbReference type="Pfam" id="PF00551"/>
    </source>
</evidence>
<dbReference type="Pfam" id="PF00551">
    <property type="entry name" value="Formyl_trans_N"/>
    <property type="match status" value="1"/>
</dbReference>
<comment type="caution">
    <text evidence="2">The sequence shown here is derived from an EMBL/GenBank/DDBJ whole genome shotgun (WGS) entry which is preliminary data.</text>
</comment>